<proteinExistence type="predicted"/>
<sequence length="60" mass="6652">MSQLTRRSPPPWSCLAATIEAELTDTWPLLRAGAFGGELSRAQKSLAALTEWKAKHGQEW</sequence>
<protein>
    <submittedName>
        <fullName evidence="1">Uncharacterized protein</fullName>
    </submittedName>
</protein>
<evidence type="ECO:0000313" key="1">
    <source>
        <dbReference type="EMBL" id="MEU5713748.1"/>
    </source>
</evidence>
<dbReference type="EMBL" id="JBFAEG010000059">
    <property type="protein sequence ID" value="MEU5713748.1"/>
    <property type="molecule type" value="Genomic_DNA"/>
</dbReference>
<reference evidence="1 2" key="1">
    <citation type="submission" date="2024-06" db="EMBL/GenBank/DDBJ databases">
        <title>The Natural Products Discovery Center: Release of the First 8490 Sequenced Strains for Exploring Actinobacteria Biosynthetic Diversity.</title>
        <authorList>
            <person name="Kalkreuter E."/>
            <person name="Kautsar S.A."/>
            <person name="Yang D."/>
            <person name="Bader C.D."/>
            <person name="Teijaro C.N."/>
            <person name="Fluegel L."/>
            <person name="Davis C.M."/>
            <person name="Simpson J.R."/>
            <person name="Lauterbach L."/>
            <person name="Steele A.D."/>
            <person name="Gui C."/>
            <person name="Meng S."/>
            <person name="Li G."/>
            <person name="Viehrig K."/>
            <person name="Ye F."/>
            <person name="Su P."/>
            <person name="Kiefer A.F."/>
            <person name="Nichols A."/>
            <person name="Cepeda A.J."/>
            <person name="Yan W."/>
            <person name="Fan B."/>
            <person name="Jiang Y."/>
            <person name="Adhikari A."/>
            <person name="Zheng C.-J."/>
            <person name="Schuster L."/>
            <person name="Cowan T.M."/>
            <person name="Smanski M.J."/>
            <person name="Chevrette M.G."/>
            <person name="De Carvalho L.P.S."/>
            <person name="Shen B."/>
        </authorList>
    </citation>
    <scope>NUCLEOTIDE SEQUENCE [LARGE SCALE GENOMIC DNA]</scope>
    <source>
        <strain evidence="1 2">NPDC020594</strain>
    </source>
</reference>
<name>A0ABV3AP60_9ACTN</name>
<comment type="caution">
    <text evidence="1">The sequence shown here is derived from an EMBL/GenBank/DDBJ whole genome shotgun (WGS) entry which is preliminary data.</text>
</comment>
<dbReference type="Proteomes" id="UP001551011">
    <property type="component" value="Unassembled WGS sequence"/>
</dbReference>
<evidence type="ECO:0000313" key="2">
    <source>
        <dbReference type="Proteomes" id="UP001551011"/>
    </source>
</evidence>
<keyword evidence="2" id="KW-1185">Reference proteome</keyword>
<dbReference type="RefSeq" id="WP_030658860.1">
    <property type="nucleotide sequence ID" value="NZ_JBEXDP010000081.1"/>
</dbReference>
<accession>A0ABV3AP60</accession>
<gene>
    <name evidence="1" type="ORF">AB0H04_44290</name>
</gene>
<organism evidence="1 2">
    <name type="scientific">Streptomyces flaveolus</name>
    <dbReference type="NCBI Taxonomy" id="67297"/>
    <lineage>
        <taxon>Bacteria</taxon>
        <taxon>Bacillati</taxon>
        <taxon>Actinomycetota</taxon>
        <taxon>Actinomycetes</taxon>
        <taxon>Kitasatosporales</taxon>
        <taxon>Streptomycetaceae</taxon>
        <taxon>Streptomyces</taxon>
    </lineage>
</organism>